<dbReference type="PANTHER" id="PTHR43877">
    <property type="entry name" value="AMINOALKYLPHOSPHONATE N-ACETYLTRANSFERASE-RELATED-RELATED"/>
    <property type="match status" value="1"/>
</dbReference>
<name>A0A7X9ZSM6_9SPHN</name>
<sequence>MRAALWPYASLADHHADIADMLARDGELIAFIALDGAGDAIGFAEATLRRDYVNGCDTSPVVFVEGLYVTPAARHEGIARALIDTVSAWGRAIGCTEIASDADIANLASHDFHRAAGFVETERVVYFRKAI</sequence>
<dbReference type="SUPFAM" id="SSF55729">
    <property type="entry name" value="Acyl-CoA N-acyltransferases (Nat)"/>
    <property type="match status" value="1"/>
</dbReference>
<dbReference type="AlphaFoldDB" id="A0A7X9ZSM6"/>
<evidence type="ECO:0000256" key="2">
    <source>
        <dbReference type="ARBA" id="ARBA00012888"/>
    </source>
</evidence>
<dbReference type="CDD" id="cd04301">
    <property type="entry name" value="NAT_SF"/>
    <property type="match status" value="1"/>
</dbReference>
<evidence type="ECO:0000256" key="8">
    <source>
        <dbReference type="ARBA" id="ARBA00048923"/>
    </source>
</evidence>
<evidence type="ECO:0000313" key="10">
    <source>
        <dbReference type="EMBL" id="NML11185.1"/>
    </source>
</evidence>
<protein>
    <recommendedName>
        <fullName evidence="3">Aminoglycoside N(6')-acetyltransferase type 1</fullName>
        <ecNumber evidence="2">2.3.1.82</ecNumber>
    </recommendedName>
    <alternativeName>
        <fullName evidence="7">Aminoglycoside resistance protein</fullName>
    </alternativeName>
</protein>
<feature type="domain" description="N-acetyltransferase" evidence="9">
    <location>
        <begin position="1"/>
        <end position="131"/>
    </location>
</feature>
<organism evidence="10 11">
    <name type="scientific">Sphingobium psychrophilum</name>
    <dbReference type="NCBI Taxonomy" id="2728834"/>
    <lineage>
        <taxon>Bacteria</taxon>
        <taxon>Pseudomonadati</taxon>
        <taxon>Pseudomonadota</taxon>
        <taxon>Alphaproteobacteria</taxon>
        <taxon>Sphingomonadales</taxon>
        <taxon>Sphingomonadaceae</taxon>
        <taxon>Sphingobium</taxon>
    </lineage>
</organism>
<dbReference type="Pfam" id="PF00583">
    <property type="entry name" value="Acetyltransf_1"/>
    <property type="match status" value="1"/>
</dbReference>
<comment type="caution">
    <text evidence="10">The sequence shown here is derived from an EMBL/GenBank/DDBJ whole genome shotgun (WGS) entry which is preliminary data.</text>
</comment>
<proteinExistence type="predicted"/>
<evidence type="ECO:0000256" key="3">
    <source>
        <dbReference type="ARBA" id="ARBA00017677"/>
    </source>
</evidence>
<dbReference type="InterPro" id="IPR016181">
    <property type="entry name" value="Acyl_CoA_acyltransferase"/>
</dbReference>
<keyword evidence="5" id="KW-0046">Antibiotic resistance</keyword>
<dbReference type="PROSITE" id="PS51186">
    <property type="entry name" value="GNAT"/>
    <property type="match status" value="1"/>
</dbReference>
<evidence type="ECO:0000313" key="11">
    <source>
        <dbReference type="Proteomes" id="UP000519023"/>
    </source>
</evidence>
<evidence type="ECO:0000256" key="4">
    <source>
        <dbReference type="ARBA" id="ARBA00022679"/>
    </source>
</evidence>
<keyword evidence="11" id="KW-1185">Reference proteome</keyword>
<dbReference type="GO" id="GO:0046677">
    <property type="term" value="P:response to antibiotic"/>
    <property type="evidence" value="ECO:0007669"/>
    <property type="project" value="UniProtKB-KW"/>
</dbReference>
<accession>A0A7X9ZSM6</accession>
<comment type="subunit">
    <text evidence="1">Homodimer.</text>
</comment>
<dbReference type="Proteomes" id="UP000519023">
    <property type="component" value="Unassembled WGS sequence"/>
</dbReference>
<dbReference type="PIRSF" id="PIRSF000452">
    <property type="entry name" value="6-N-acetyltransf"/>
    <property type="match status" value="1"/>
</dbReference>
<dbReference type="Gene3D" id="3.40.630.30">
    <property type="match status" value="1"/>
</dbReference>
<evidence type="ECO:0000256" key="6">
    <source>
        <dbReference type="ARBA" id="ARBA00023315"/>
    </source>
</evidence>
<dbReference type="InterPro" id="IPR000182">
    <property type="entry name" value="GNAT_dom"/>
</dbReference>
<dbReference type="InterPro" id="IPR024170">
    <property type="entry name" value="Aminoglycoside_N6-AcTrfrase"/>
</dbReference>
<dbReference type="EC" id="2.3.1.82" evidence="2"/>
<gene>
    <name evidence="10" type="ORF">HHL08_13695</name>
</gene>
<dbReference type="InterPro" id="IPR050832">
    <property type="entry name" value="Bact_Acetyltransf"/>
</dbReference>
<evidence type="ECO:0000256" key="1">
    <source>
        <dbReference type="ARBA" id="ARBA00011738"/>
    </source>
</evidence>
<keyword evidence="6" id="KW-0012">Acyltransferase</keyword>
<evidence type="ECO:0000256" key="5">
    <source>
        <dbReference type="ARBA" id="ARBA00023251"/>
    </source>
</evidence>
<evidence type="ECO:0000259" key="9">
    <source>
        <dbReference type="PROSITE" id="PS51186"/>
    </source>
</evidence>
<dbReference type="GO" id="GO:0047663">
    <property type="term" value="F:aminoglycoside 6'-N-acetyltransferase activity"/>
    <property type="evidence" value="ECO:0007669"/>
    <property type="project" value="UniProtKB-EC"/>
</dbReference>
<dbReference type="EMBL" id="JABBFV010000009">
    <property type="protein sequence ID" value="NML11185.1"/>
    <property type="molecule type" value="Genomic_DNA"/>
</dbReference>
<reference evidence="10 11" key="1">
    <citation type="submission" date="2020-04" db="EMBL/GenBank/DDBJ databases">
        <title>Sphingobium sp. AR-3-1 isolated from Arctic soil.</title>
        <authorList>
            <person name="Dahal R.H."/>
            <person name="Chaudhary D.K."/>
        </authorList>
    </citation>
    <scope>NUCLEOTIDE SEQUENCE [LARGE SCALE GENOMIC DNA]</scope>
    <source>
        <strain evidence="10 11">AR-3-1</strain>
    </source>
</reference>
<keyword evidence="4 10" id="KW-0808">Transferase</keyword>
<evidence type="ECO:0000256" key="7">
    <source>
        <dbReference type="ARBA" id="ARBA00029660"/>
    </source>
</evidence>
<dbReference type="NCBIfam" id="NF043067">
    <property type="entry name" value="AAC_6p_group_E"/>
    <property type="match status" value="1"/>
</dbReference>
<comment type="catalytic activity">
    <reaction evidence="8">
        <text>kanamycin B + acetyl-CoA = N(6')-acetylkanamycin B + CoA + H(+)</text>
        <dbReference type="Rhea" id="RHEA:16449"/>
        <dbReference type="ChEBI" id="CHEBI:15378"/>
        <dbReference type="ChEBI" id="CHEBI:57287"/>
        <dbReference type="ChEBI" id="CHEBI:57288"/>
        <dbReference type="ChEBI" id="CHEBI:58390"/>
        <dbReference type="ChEBI" id="CHEBI:58549"/>
        <dbReference type="EC" id="2.3.1.82"/>
    </reaction>
</comment>